<organism evidence="2 3">
    <name type="scientific">Arsenicibacter rosenii</name>
    <dbReference type="NCBI Taxonomy" id="1750698"/>
    <lineage>
        <taxon>Bacteria</taxon>
        <taxon>Pseudomonadati</taxon>
        <taxon>Bacteroidota</taxon>
        <taxon>Cytophagia</taxon>
        <taxon>Cytophagales</taxon>
        <taxon>Spirosomataceae</taxon>
        <taxon>Arsenicibacter</taxon>
    </lineage>
</organism>
<keyword evidence="1" id="KW-0812">Transmembrane</keyword>
<dbReference type="Proteomes" id="UP000181790">
    <property type="component" value="Unassembled WGS sequence"/>
</dbReference>
<proteinExistence type="predicted"/>
<dbReference type="RefSeq" id="WP_071506384.1">
    <property type="nucleotide sequence ID" value="NZ_MORL01000030.1"/>
</dbReference>
<comment type="caution">
    <text evidence="2">The sequence shown here is derived from an EMBL/GenBank/DDBJ whole genome shotgun (WGS) entry which is preliminary data.</text>
</comment>
<evidence type="ECO:0000313" key="2">
    <source>
        <dbReference type="EMBL" id="OIN56029.1"/>
    </source>
</evidence>
<gene>
    <name evidence="2" type="ORF">BLX24_27175</name>
</gene>
<dbReference type="AlphaFoldDB" id="A0A1S2VBH8"/>
<feature type="transmembrane region" description="Helical" evidence="1">
    <location>
        <begin position="80"/>
        <end position="101"/>
    </location>
</feature>
<evidence type="ECO:0008006" key="4">
    <source>
        <dbReference type="Google" id="ProtNLM"/>
    </source>
</evidence>
<evidence type="ECO:0000256" key="1">
    <source>
        <dbReference type="SAM" id="Phobius"/>
    </source>
</evidence>
<protein>
    <recommendedName>
        <fullName evidence="4">Transposase DDE domain-containing protein</fullName>
    </recommendedName>
</protein>
<keyword evidence="1" id="KW-1133">Transmembrane helix</keyword>
<keyword evidence="3" id="KW-1185">Reference proteome</keyword>
<name>A0A1S2VBH8_9BACT</name>
<dbReference type="OrthoDB" id="706456at2"/>
<reference evidence="2 3" key="1">
    <citation type="submission" date="2016-10" db="EMBL/GenBank/DDBJ databases">
        <title>Arsenicibacter rosenii gen. nov., sp. nov., an efficient arsenic-methylating bacterium isolated from an arsenic-contaminated paddy soil.</title>
        <authorList>
            <person name="Huang K."/>
        </authorList>
    </citation>
    <scope>NUCLEOTIDE SEQUENCE [LARGE SCALE GENOMIC DNA]</scope>
    <source>
        <strain evidence="2 3">SM-1</strain>
    </source>
</reference>
<sequence length="110" mass="12774">MAPATWLNLPANSEWFGDAAYTDYEQENLYADCESITLRIQRKSNSQRPDPVWEAVYKKTVRQRIEQAFSQVTMWFPEKIHAVTEVGFLIKIVLLLLAYAYSVPNKLDQC</sequence>
<accession>A0A1S2VBH8</accession>
<evidence type="ECO:0000313" key="3">
    <source>
        <dbReference type="Proteomes" id="UP000181790"/>
    </source>
</evidence>
<dbReference type="EMBL" id="MORL01000030">
    <property type="protein sequence ID" value="OIN56029.1"/>
    <property type="molecule type" value="Genomic_DNA"/>
</dbReference>
<keyword evidence="1" id="KW-0472">Membrane</keyword>